<protein>
    <submittedName>
        <fullName evidence="1">Uncharacterized protein</fullName>
    </submittedName>
</protein>
<name>A0A7C9NN86_9BACT</name>
<accession>A0A7C9NN86</accession>
<gene>
    <name evidence="1" type="ORF">D1639_11225</name>
</gene>
<dbReference type="EMBL" id="QWKH01000169">
    <property type="protein sequence ID" value="NBI35587.1"/>
    <property type="molecule type" value="Genomic_DNA"/>
</dbReference>
<organism evidence="1">
    <name type="scientific">Muribaculaceae bacterium Z82</name>
    <dbReference type="NCBI Taxonomy" id="2304548"/>
    <lineage>
        <taxon>Bacteria</taxon>
        <taxon>Pseudomonadati</taxon>
        <taxon>Bacteroidota</taxon>
        <taxon>Bacteroidia</taxon>
        <taxon>Bacteroidales</taxon>
        <taxon>Muribaculaceae</taxon>
    </lineage>
</organism>
<dbReference type="AlphaFoldDB" id="A0A7C9NN86"/>
<sequence>MHEHSWQPVFEDAWVVDSPRVETPVYERLYVCKTCGWSTQGDSGLVCMDSHLVSQGHVRKAARPTMNYEVRRAVARVDVVEEVGHYEQVQTGERCDCGETR</sequence>
<reference evidence="1" key="1">
    <citation type="submission" date="2018-08" db="EMBL/GenBank/DDBJ databases">
        <title>Murine metabolic-syndrome-specific gut microbial biobank.</title>
        <authorList>
            <person name="Liu C."/>
        </authorList>
    </citation>
    <scope>NUCLEOTIDE SEQUENCE [LARGE SCALE GENOMIC DNA]</scope>
    <source>
        <strain evidence="1">Z82</strain>
    </source>
</reference>
<proteinExistence type="predicted"/>
<comment type="caution">
    <text evidence="1">The sequence shown here is derived from an EMBL/GenBank/DDBJ whole genome shotgun (WGS) entry which is preliminary data.</text>
</comment>
<evidence type="ECO:0000313" key="1">
    <source>
        <dbReference type="EMBL" id="NBI35587.1"/>
    </source>
</evidence>